<dbReference type="PROSITE" id="PS50297">
    <property type="entry name" value="ANK_REP_REGION"/>
    <property type="match status" value="3"/>
</dbReference>
<feature type="repeat" description="ANK" evidence="1">
    <location>
        <begin position="468"/>
        <end position="500"/>
    </location>
</feature>
<keyword evidence="1" id="KW-0040">ANK repeat</keyword>
<keyword evidence="2" id="KW-0175">Coiled coil</keyword>
<evidence type="ECO:0000256" key="2">
    <source>
        <dbReference type="SAM" id="Coils"/>
    </source>
</evidence>
<dbReference type="InterPro" id="IPR002110">
    <property type="entry name" value="Ankyrin_rpt"/>
</dbReference>
<dbReference type="PROSITE" id="PS50088">
    <property type="entry name" value="ANK_REPEAT"/>
    <property type="match status" value="4"/>
</dbReference>
<protein>
    <submittedName>
        <fullName evidence="4">Hos4 protein</fullName>
    </submittedName>
</protein>
<feature type="compositionally biased region" description="Basic and acidic residues" evidence="3">
    <location>
        <begin position="94"/>
        <end position="108"/>
    </location>
</feature>
<dbReference type="PRINTS" id="PR01415">
    <property type="entry name" value="ANKYRIN"/>
</dbReference>
<feature type="region of interest" description="Disordered" evidence="3">
    <location>
        <begin position="1"/>
        <end position="189"/>
    </location>
</feature>
<feature type="repeat" description="ANK" evidence="1">
    <location>
        <begin position="271"/>
        <end position="303"/>
    </location>
</feature>
<name>A0A4C2E0K1_9SACH</name>
<dbReference type="SUPFAM" id="SSF48403">
    <property type="entry name" value="Ankyrin repeat"/>
    <property type="match status" value="1"/>
</dbReference>
<sequence length="839" mass="96433">MSDPSETKKRSLSSYLSNVNSRREELVRIKQEQFEKQQKQEQERTRQEQLEEERLEQEPSQKQTKENESNERHTDKQADEQVKKEQEEGNFEENQFKESQTEGQIEEKTDVEDPQVKVEEKRSISRVELHSILKVPEERSHDDGEMDSDVPTEPASPPKPRRGRLVRGDRLTSMSPRRVSFDNGSDSELSDINELESVNISSSVLHGDSSPAKRYPSPKKTQKPPRQYRKGIYRDAGGRTRLQIACDKGNLDTARRLIEEDGYDVNDQDNAGNTALHEAALNGHLDVVKLLVEHGADVNIQSYEMFKDTPLIDASANGHLLVVKFLLECGADSLVCNSKGLTAYDSIDEEADLDEEERDIVRQIQECLREATRKALDRTANTKDPSPPQIKHLDDDYEFYWTDISSRAGKDKLLKASKEGKLAYVGAYLENGGKVDVKSFFEAVKFGHEDIASLYLAFGAPVNVTLKDGTTPLMAAVGRGHQGTVKLLLDADADPAKRDKVGNNALYYAENSLMGIIDSDEIQSIKDSLGKHGVDVEEGSKKRSLEEVDSESKEQEEDPEPKKQVLEPEEPKETAAEREARLKTEEEYFQRRMKNKKKKEQELLKKLALDEQKREEGKEKQRLQELEKMQADKRKKQLELEENKKQVELRRRKDIRSMYPLGLKLINFKTIDDIDSFLPLYYVNMNNRKFVLDLQVCVLLKDSSVIDFNAQSVEPLHREQLWNILKFIFLQGGTNNNLALDAMSLDERINFEKQEFSKFYKLPLHWIPCESFVHKFGSKEQMVRENMIEIVLVRARDFAEMREQRTSPSPISTDRLPIKFHYRTNVIESMNMHNAGPLW</sequence>
<gene>
    <name evidence="4" type="primary">HOS4</name>
    <name evidence="4" type="ORF">ZYGM_000532</name>
</gene>
<dbReference type="Proteomes" id="UP000301737">
    <property type="component" value="Unassembled WGS sequence"/>
</dbReference>
<feature type="compositionally biased region" description="Basic and acidic residues" evidence="3">
    <location>
        <begin position="114"/>
        <end position="143"/>
    </location>
</feature>
<proteinExistence type="predicted"/>
<dbReference type="InterPro" id="IPR036770">
    <property type="entry name" value="Ankyrin_rpt-contain_sf"/>
</dbReference>
<feature type="coiled-coil region" evidence="2">
    <location>
        <begin position="590"/>
        <end position="648"/>
    </location>
</feature>
<feature type="repeat" description="ANK" evidence="1">
    <location>
        <begin position="237"/>
        <end position="270"/>
    </location>
</feature>
<feature type="compositionally biased region" description="Basic and acidic residues" evidence="3">
    <location>
        <begin position="560"/>
        <end position="582"/>
    </location>
</feature>
<reference evidence="4 5" key="1">
    <citation type="submission" date="2019-01" db="EMBL/GenBank/DDBJ databases">
        <title>Draft Genome Sequencing of Zygosaccharomyces mellis Ca-7.</title>
        <authorList>
            <person name="Shiwa Y."/>
            <person name="Kanesaki Y."/>
            <person name="Ishige T."/>
            <person name="Mura K."/>
            <person name="Hori T."/>
            <person name="Tamura T."/>
        </authorList>
    </citation>
    <scope>NUCLEOTIDE SEQUENCE [LARGE SCALE GENOMIC DNA]</scope>
    <source>
        <strain evidence="4 5">Ca-7</strain>
    </source>
</reference>
<feature type="compositionally biased region" description="Basic residues" evidence="3">
    <location>
        <begin position="216"/>
        <end position="231"/>
    </location>
</feature>
<dbReference type="SMART" id="SM00248">
    <property type="entry name" value="ANK"/>
    <property type="match status" value="6"/>
</dbReference>
<evidence type="ECO:0000313" key="5">
    <source>
        <dbReference type="Proteomes" id="UP000301737"/>
    </source>
</evidence>
<comment type="caution">
    <text evidence="4">The sequence shown here is derived from an EMBL/GenBank/DDBJ whole genome shotgun (WGS) entry which is preliminary data.</text>
</comment>
<dbReference type="OrthoDB" id="194358at2759"/>
<feature type="compositionally biased region" description="Basic and acidic residues" evidence="3">
    <location>
        <begin position="531"/>
        <end position="553"/>
    </location>
</feature>
<evidence type="ECO:0000256" key="3">
    <source>
        <dbReference type="SAM" id="MobiDB-lite"/>
    </source>
</evidence>
<feature type="region of interest" description="Disordered" evidence="3">
    <location>
        <begin position="531"/>
        <end position="582"/>
    </location>
</feature>
<dbReference type="AlphaFoldDB" id="A0A4C2E0K1"/>
<dbReference type="PANTHER" id="PTHR24184">
    <property type="entry name" value="SI:CH211-189E2.2"/>
    <property type="match status" value="1"/>
</dbReference>
<dbReference type="Pfam" id="PF12796">
    <property type="entry name" value="Ank_2"/>
    <property type="match status" value="2"/>
</dbReference>
<keyword evidence="5" id="KW-1185">Reference proteome</keyword>
<evidence type="ECO:0000256" key="1">
    <source>
        <dbReference type="PROSITE-ProRule" id="PRU00023"/>
    </source>
</evidence>
<evidence type="ECO:0000313" key="4">
    <source>
        <dbReference type="EMBL" id="GCE97441.1"/>
    </source>
</evidence>
<feature type="compositionally biased region" description="Basic and acidic residues" evidence="3">
    <location>
        <begin position="56"/>
        <end position="87"/>
    </location>
</feature>
<organism evidence="4 5">
    <name type="scientific">Zygosaccharomyces mellis</name>
    <dbReference type="NCBI Taxonomy" id="42258"/>
    <lineage>
        <taxon>Eukaryota</taxon>
        <taxon>Fungi</taxon>
        <taxon>Dikarya</taxon>
        <taxon>Ascomycota</taxon>
        <taxon>Saccharomycotina</taxon>
        <taxon>Saccharomycetes</taxon>
        <taxon>Saccharomycetales</taxon>
        <taxon>Saccharomycetaceae</taxon>
        <taxon>Zygosaccharomyces</taxon>
    </lineage>
</organism>
<dbReference type="Gene3D" id="1.25.40.20">
    <property type="entry name" value="Ankyrin repeat-containing domain"/>
    <property type="match status" value="2"/>
</dbReference>
<dbReference type="EMBL" id="BIMX01000002">
    <property type="protein sequence ID" value="GCE97441.1"/>
    <property type="molecule type" value="Genomic_DNA"/>
</dbReference>
<accession>A0A4C2E0K1</accession>
<feature type="repeat" description="ANK" evidence="1">
    <location>
        <begin position="306"/>
        <end position="338"/>
    </location>
</feature>
<feature type="region of interest" description="Disordered" evidence="3">
    <location>
        <begin position="202"/>
        <end position="231"/>
    </location>
</feature>
<dbReference type="PANTHER" id="PTHR24184:SF11">
    <property type="entry name" value="ANKYRIN REPEAT AND SOCS BOX CONTAINING 3"/>
    <property type="match status" value="1"/>
</dbReference>
<feature type="compositionally biased region" description="Basic and acidic residues" evidence="3">
    <location>
        <begin position="21"/>
        <end position="49"/>
    </location>
</feature>